<feature type="region of interest" description="Disordered" evidence="7">
    <location>
        <begin position="1"/>
        <end position="117"/>
    </location>
</feature>
<evidence type="ECO:0000259" key="8">
    <source>
        <dbReference type="Pfam" id="PF07227"/>
    </source>
</evidence>
<dbReference type="Proteomes" id="UP000095767">
    <property type="component" value="Unassembled WGS sequence"/>
</dbReference>
<dbReference type="PRINTS" id="PR01544">
    <property type="entry name" value="ARATH130DUF"/>
</dbReference>
<evidence type="ECO:0000313" key="10">
    <source>
        <dbReference type="EMBL" id="OEL22413.1"/>
    </source>
</evidence>
<keyword evidence="5" id="KW-0175">Coiled coil</keyword>
<evidence type="ECO:0000256" key="7">
    <source>
        <dbReference type="SAM" id="MobiDB-lite"/>
    </source>
</evidence>
<proteinExistence type="predicted"/>
<feature type="compositionally biased region" description="Basic and acidic residues" evidence="7">
    <location>
        <begin position="155"/>
        <end position="169"/>
    </location>
</feature>
<dbReference type="PANTHER" id="PTHR21736:SF20">
    <property type="entry name" value="PROTEIN OBERON 4"/>
    <property type="match status" value="1"/>
</dbReference>
<dbReference type="GO" id="GO:0005634">
    <property type="term" value="C:nucleus"/>
    <property type="evidence" value="ECO:0007669"/>
    <property type="project" value="UniProtKB-SubCell"/>
</dbReference>
<dbReference type="GO" id="GO:0010078">
    <property type="term" value="P:maintenance of root meristem identity"/>
    <property type="evidence" value="ECO:0007669"/>
    <property type="project" value="TreeGrafter"/>
</dbReference>
<feature type="compositionally biased region" description="Polar residues" evidence="7">
    <location>
        <begin position="542"/>
        <end position="556"/>
    </location>
</feature>
<feature type="compositionally biased region" description="Gly residues" evidence="7">
    <location>
        <begin position="47"/>
        <end position="56"/>
    </location>
</feature>
<dbReference type="InterPro" id="IPR004082">
    <property type="entry name" value="OBERON"/>
</dbReference>
<dbReference type="GO" id="GO:0008270">
    <property type="term" value="F:zinc ion binding"/>
    <property type="evidence" value="ECO:0007669"/>
    <property type="project" value="UniProtKB-KW"/>
</dbReference>
<reference evidence="10 11" key="1">
    <citation type="submission" date="2016-09" db="EMBL/GenBank/DDBJ databases">
        <title>The draft genome of Dichanthelium oligosanthes: A C3 panicoid grass species.</title>
        <authorList>
            <person name="Studer A.J."/>
            <person name="Schnable J.C."/>
            <person name="Brutnell T.P."/>
        </authorList>
    </citation>
    <scope>NUCLEOTIDE SEQUENCE [LARGE SCALE GENOMIC DNA]</scope>
    <source>
        <strain evidence="11">cv. Kellogg 1175</strain>
        <tissue evidence="10">Leaf</tissue>
    </source>
</reference>
<feature type="compositionally biased region" description="Polar residues" evidence="7">
    <location>
        <begin position="716"/>
        <end position="726"/>
    </location>
</feature>
<keyword evidence="11" id="KW-1185">Reference proteome</keyword>
<dbReference type="OrthoDB" id="784473at2759"/>
<evidence type="ECO:0000313" key="11">
    <source>
        <dbReference type="Proteomes" id="UP000095767"/>
    </source>
</evidence>
<feature type="compositionally biased region" description="Basic and acidic residues" evidence="7">
    <location>
        <begin position="32"/>
        <end position="45"/>
    </location>
</feature>
<sequence length="1412" mass="155590">MKRQRSYGDGLDDDRRRFYDRGPPPPPPPRRPPREYDGDRFDRRKGFGGGGGGGGFHDGRYREYPSPREYGGDRAMHRSESFSGFRREFPKGFRSERDRSRRDGDGSSAWRRPGSGWRDAECFDEYRAPARLGAASMTAQPQPSRSRSRSCSPSEPRRRFEVAKAEKLKQQTAGVSEMEEGEVAPDAEPKARPAAVEHRKQVEPSRAKEKGLERAKVKKLDSGVPADLGTQGKGVTGAADPDSAGKEEGRRIDGMLAEAGKPIDKGSVKSLLKVEKEVSGGHEMQAQDVVTSDASKFGLRASPIQHEVLQEEVKRHEESTNSVDMVGQSTSSSILEVIQEATTREETVNDNDVRKSAPSSFSQGALQEEVMVLHKTGSGADDVGKSTSPIMRQEVMQEESLVLDNTANAVHEVEKSTSSGMPQEVLQEEVMQHDGTANAVDRIETASAVDRIEAASVVDIIETDTSSDLLREVTQEKMTILDETAHYIDTLEPVSYSGMLKEAIHEGKSTIDATGTTTGVARQSNSSDMAEDAVDEKAAAQEGTTNAVNSTGEFNTSTGLNREVIAPLDLQAPEGKEIEKLTVIGEMDRPTEHVAIQPAEEGREMDQCEKRGVSEETMVVENEAAVLDDNVEKQVKGFDIEANAASAHMFHRSTKEHVGDSKEDVASANLMTRESMTVDKGNGIAFDVLSKKVSIDHSSSMGRSLESALQLGVEPTETSKSASNTSVKKEDDTMKLGKLDLSLSLSGCLQNSEFKRSIPKTASLVHVACSQPLPSSFRTNSAGFTASISSPSSQTLGHNASCSLTQQSLDNYEHSVGSKPFFMGVDRMSNCTGRQAQLSSESTQKGSATPVLQRVLRNGHMPDTNTLAGIKGHNNGISNDLRKHANIPGILSPTHSRGSHDSGLEQNRHRRQLTRERSSNSLTRGERQEGEQLAINGAGVIERIIYKVVSEPLHLTGRMLQEMTENSITYLREAISDIIVDPDKRGQIIALQEALKKRADLNSDMLRTCPRVLVEILVAIRTGLPYFIKKSRSVATSSLVDIFLNLKCCNLSCQSILPVDDCDCKVCQRKAGFCSSCMCIVCSKFDSASNTCSWVGCDVCLHWCHTDCGLHHSLIRKGQSASRAYGTSEMQFHCAACGHPSEMFGFVKEVFRTCARQWRIETLIRELQYVERIFSVTDDVRGKSVRDFVKQMLIKLENKAYHPEVVNCVIAFFSDDDANMGINPSVPLKGIPCSISEAIDGIPSSSRKAAWTPFTLEGLPVLDKTAVLSTTGSPSVHRKSGETDFQTIDNKPIIDELDSLIRLKQAEAYMYQERANGARNEVDNLRRIVMVKHARIEEDYATQIADLDINELQERRKRKIEELQVIERTHHEFLSMKTRMKSKFAQLVYGSLHILLSFTFGSFQSHRQNDEL</sequence>
<feature type="domain" description="Oberon coiled-coil region" evidence="9">
    <location>
        <begin position="1277"/>
        <end position="1387"/>
    </location>
</feature>
<protein>
    <submittedName>
        <fullName evidence="10">Protein OBERON 4</fullName>
    </submittedName>
</protein>
<evidence type="ECO:0000256" key="2">
    <source>
        <dbReference type="ARBA" id="ARBA00022723"/>
    </source>
</evidence>
<feature type="region of interest" description="Disordered" evidence="7">
    <location>
        <begin position="133"/>
        <end position="261"/>
    </location>
</feature>
<feature type="domain" description="Oberon-like PHD finger" evidence="8">
    <location>
        <begin position="1048"/>
        <end position="1171"/>
    </location>
</feature>
<dbReference type="InterPro" id="IPR032881">
    <property type="entry name" value="Oberon-like_PHD"/>
</dbReference>
<name>A0A1E5VB86_9POAL</name>
<dbReference type="InterPro" id="IPR047578">
    <property type="entry name" value="OBE1-like_PHD"/>
</dbReference>
<dbReference type="GO" id="GO:0010071">
    <property type="term" value="P:root meristem specification"/>
    <property type="evidence" value="ECO:0007669"/>
    <property type="project" value="TreeGrafter"/>
</dbReference>
<dbReference type="InterPro" id="IPR032535">
    <property type="entry name" value="Oberon_CC"/>
</dbReference>
<evidence type="ECO:0000256" key="3">
    <source>
        <dbReference type="ARBA" id="ARBA00022771"/>
    </source>
</evidence>
<keyword evidence="2" id="KW-0479">Metal-binding</keyword>
<dbReference type="PANTHER" id="PTHR21736">
    <property type="entry name" value="VERNALIZATION-INSENSITIVE PROTEIN 3"/>
    <property type="match status" value="1"/>
</dbReference>
<feature type="compositionally biased region" description="Basic and acidic residues" evidence="7">
    <location>
        <begin position="187"/>
        <end position="221"/>
    </location>
</feature>
<dbReference type="GO" id="GO:0010492">
    <property type="term" value="P:maintenance of shoot apical meristem identity"/>
    <property type="evidence" value="ECO:0007669"/>
    <property type="project" value="TreeGrafter"/>
</dbReference>
<feature type="compositionally biased region" description="Low complexity" evidence="7">
    <location>
        <begin position="143"/>
        <end position="154"/>
    </location>
</feature>
<comment type="caution">
    <text evidence="10">The sequence shown here is derived from an EMBL/GenBank/DDBJ whole genome shotgun (WGS) entry which is preliminary data.</text>
</comment>
<evidence type="ECO:0000256" key="5">
    <source>
        <dbReference type="ARBA" id="ARBA00023054"/>
    </source>
</evidence>
<feature type="compositionally biased region" description="Basic and acidic residues" evidence="7">
    <location>
        <begin position="243"/>
        <end position="253"/>
    </location>
</feature>
<feature type="compositionally biased region" description="Basic and acidic residues" evidence="7">
    <location>
        <begin position="898"/>
        <end position="930"/>
    </location>
</feature>
<feature type="region of interest" description="Disordered" evidence="7">
    <location>
        <begin position="883"/>
        <end position="930"/>
    </location>
</feature>
<keyword evidence="4" id="KW-0862">Zinc</keyword>
<dbReference type="STRING" id="888268.A0A1E5VB86"/>
<feature type="region of interest" description="Disordered" evidence="7">
    <location>
        <begin position="537"/>
        <end position="556"/>
    </location>
</feature>
<dbReference type="GO" id="GO:0010468">
    <property type="term" value="P:regulation of gene expression"/>
    <property type="evidence" value="ECO:0007669"/>
    <property type="project" value="TreeGrafter"/>
</dbReference>
<evidence type="ECO:0000256" key="4">
    <source>
        <dbReference type="ARBA" id="ARBA00022833"/>
    </source>
</evidence>
<evidence type="ECO:0000256" key="6">
    <source>
        <dbReference type="ARBA" id="ARBA00023242"/>
    </source>
</evidence>
<dbReference type="EMBL" id="LWDX02045417">
    <property type="protein sequence ID" value="OEL22413.1"/>
    <property type="molecule type" value="Genomic_DNA"/>
</dbReference>
<feature type="region of interest" description="Disordered" evidence="7">
    <location>
        <begin position="711"/>
        <end position="731"/>
    </location>
</feature>
<evidence type="ECO:0000256" key="1">
    <source>
        <dbReference type="ARBA" id="ARBA00004123"/>
    </source>
</evidence>
<comment type="subcellular location">
    <subcellularLocation>
        <location evidence="1">Nucleus</location>
    </subcellularLocation>
</comment>
<keyword evidence="3" id="KW-0863">Zinc-finger</keyword>
<dbReference type="Pfam" id="PF16312">
    <property type="entry name" value="Oberon_cc"/>
    <property type="match status" value="1"/>
</dbReference>
<organism evidence="10 11">
    <name type="scientific">Dichanthelium oligosanthes</name>
    <dbReference type="NCBI Taxonomy" id="888268"/>
    <lineage>
        <taxon>Eukaryota</taxon>
        <taxon>Viridiplantae</taxon>
        <taxon>Streptophyta</taxon>
        <taxon>Embryophyta</taxon>
        <taxon>Tracheophyta</taxon>
        <taxon>Spermatophyta</taxon>
        <taxon>Magnoliopsida</taxon>
        <taxon>Liliopsida</taxon>
        <taxon>Poales</taxon>
        <taxon>Poaceae</taxon>
        <taxon>PACMAD clade</taxon>
        <taxon>Panicoideae</taxon>
        <taxon>Panicodae</taxon>
        <taxon>Paniceae</taxon>
        <taxon>Dichantheliinae</taxon>
        <taxon>Dichanthelium</taxon>
    </lineage>
</organism>
<evidence type="ECO:0000259" key="9">
    <source>
        <dbReference type="Pfam" id="PF16312"/>
    </source>
</evidence>
<dbReference type="CDD" id="cd15612">
    <property type="entry name" value="PHD_OBE1_like"/>
    <property type="match status" value="1"/>
</dbReference>
<accession>A0A1E5VB86</accession>
<feature type="compositionally biased region" description="Basic and acidic residues" evidence="7">
    <location>
        <begin position="57"/>
        <end position="105"/>
    </location>
</feature>
<keyword evidence="6" id="KW-0539">Nucleus</keyword>
<dbReference type="Pfam" id="PF07227">
    <property type="entry name" value="PHD_Oberon"/>
    <property type="match status" value="1"/>
</dbReference>
<gene>
    <name evidence="10" type="ORF">BAE44_0016568</name>
</gene>